<accession>A0ABT4WLY1</accession>
<name>A0ABT4WLY1_PSEFR</name>
<comment type="caution">
    <text evidence="2">The sequence shown here is derived from an EMBL/GenBank/DDBJ whole genome shotgun (WGS) entry which is preliminary data.</text>
</comment>
<protein>
    <recommendedName>
        <fullName evidence="4">Tail assembly chaperone</fullName>
    </recommendedName>
</protein>
<dbReference type="EMBL" id="JAQJVI010000003">
    <property type="protein sequence ID" value="MDA7021072.1"/>
    <property type="molecule type" value="Genomic_DNA"/>
</dbReference>
<evidence type="ECO:0000256" key="1">
    <source>
        <dbReference type="SAM" id="MobiDB-lite"/>
    </source>
</evidence>
<reference evidence="2 3" key="1">
    <citation type="submission" date="2023-01" db="EMBL/GenBank/DDBJ databases">
        <title>Effects of deletion of Siderophore biosynthase gene in Pseudomonas fragi on quorum sensing and spoliage ability.</title>
        <authorList>
            <person name="Cui F."/>
            <person name="Wang D."/>
            <person name="Liu J."/>
            <person name="Wang Q."/>
            <person name="Li T."/>
            <person name="Li J."/>
        </authorList>
    </citation>
    <scope>NUCLEOTIDE SEQUENCE [LARGE SCALE GENOMIC DNA]</scope>
    <source>
        <strain evidence="2 3">MS-10</strain>
    </source>
</reference>
<evidence type="ECO:0000313" key="3">
    <source>
        <dbReference type="Proteomes" id="UP001212337"/>
    </source>
</evidence>
<sequence>MALKLKKKDPVQAGAKWVDFDAETKVLLAGTDNIEYRVALERHNRRVQRNDARFGEGQVGVVDGELTDLQNHAMLLAHFIVKDWKGVQDDEGCELEYSTGAAAELLESNVEFLLFVLQGGTKVAAEAEKELVETVGKPSTGSSGRKTGRAAKSESSSTSA</sequence>
<keyword evidence="3" id="KW-1185">Reference proteome</keyword>
<evidence type="ECO:0000313" key="2">
    <source>
        <dbReference type="EMBL" id="MDA7021072.1"/>
    </source>
</evidence>
<gene>
    <name evidence="2" type="ORF">PI499_04105</name>
</gene>
<dbReference type="Proteomes" id="UP001212337">
    <property type="component" value="Unassembled WGS sequence"/>
</dbReference>
<proteinExistence type="predicted"/>
<dbReference type="RefSeq" id="WP_271350414.1">
    <property type="nucleotide sequence ID" value="NZ_JAQJVI010000003.1"/>
</dbReference>
<feature type="region of interest" description="Disordered" evidence="1">
    <location>
        <begin position="133"/>
        <end position="160"/>
    </location>
</feature>
<evidence type="ECO:0008006" key="4">
    <source>
        <dbReference type="Google" id="ProtNLM"/>
    </source>
</evidence>
<organism evidence="2 3">
    <name type="scientific">Pseudomonas fragi</name>
    <dbReference type="NCBI Taxonomy" id="296"/>
    <lineage>
        <taxon>Bacteria</taxon>
        <taxon>Pseudomonadati</taxon>
        <taxon>Pseudomonadota</taxon>
        <taxon>Gammaproteobacteria</taxon>
        <taxon>Pseudomonadales</taxon>
        <taxon>Pseudomonadaceae</taxon>
        <taxon>Pseudomonas</taxon>
    </lineage>
</organism>